<feature type="compositionally biased region" description="Acidic residues" evidence="3">
    <location>
        <begin position="69"/>
        <end position="86"/>
    </location>
</feature>
<dbReference type="PRINTS" id="PR01367">
    <property type="entry name" value="BGCRYSTALLIN"/>
</dbReference>
<proteinExistence type="inferred from homology"/>
<keyword evidence="2" id="KW-0677">Repeat</keyword>
<evidence type="ECO:0000313" key="5">
    <source>
        <dbReference type="Ensembl" id="ENSPSIP00000011783.1"/>
    </source>
</evidence>
<keyword evidence="6" id="KW-1185">Reference proteome</keyword>
<dbReference type="SUPFAM" id="SSF49695">
    <property type="entry name" value="gamma-Crystallin-like"/>
    <property type="match status" value="3"/>
</dbReference>
<evidence type="ECO:0000256" key="2">
    <source>
        <dbReference type="ARBA" id="ARBA00022737"/>
    </source>
</evidence>
<dbReference type="PANTHER" id="PTHR11818">
    <property type="entry name" value="BETA/GAMMA CRYSTALLIN"/>
    <property type="match status" value="1"/>
</dbReference>
<feature type="region of interest" description="Disordered" evidence="3">
    <location>
        <begin position="20"/>
        <end position="107"/>
    </location>
</feature>
<dbReference type="EMBL" id="AGCU01057591">
    <property type="status" value="NOT_ANNOTATED_CDS"/>
    <property type="molecule type" value="Genomic_DNA"/>
</dbReference>
<feature type="region of interest" description="Disordered" evidence="3">
    <location>
        <begin position="518"/>
        <end position="579"/>
    </location>
</feature>
<reference evidence="6" key="1">
    <citation type="submission" date="2011-10" db="EMBL/GenBank/DDBJ databases">
        <authorList>
            <consortium name="Soft-shell Turtle Genome Consortium"/>
        </authorList>
    </citation>
    <scope>NUCLEOTIDE SEQUENCE [LARGE SCALE GENOMIC DNA]</scope>
    <source>
        <strain evidence="6">Daiwa-1</strain>
    </source>
</reference>
<dbReference type="EMBL" id="AGCU01057593">
    <property type="status" value="NOT_ANNOTATED_CDS"/>
    <property type="molecule type" value="Genomic_DNA"/>
</dbReference>
<dbReference type="InterPro" id="IPR035992">
    <property type="entry name" value="Ricin_B-like_lectins"/>
</dbReference>
<feature type="region of interest" description="Disordered" evidence="3">
    <location>
        <begin position="610"/>
        <end position="633"/>
    </location>
</feature>
<organism evidence="5 6">
    <name type="scientific">Pelodiscus sinensis</name>
    <name type="common">Chinese softshell turtle</name>
    <name type="synonym">Trionyx sinensis</name>
    <dbReference type="NCBI Taxonomy" id="13735"/>
    <lineage>
        <taxon>Eukaryota</taxon>
        <taxon>Metazoa</taxon>
        <taxon>Chordata</taxon>
        <taxon>Craniata</taxon>
        <taxon>Vertebrata</taxon>
        <taxon>Euteleostomi</taxon>
        <taxon>Archelosauria</taxon>
        <taxon>Testudinata</taxon>
        <taxon>Testudines</taxon>
        <taxon>Cryptodira</taxon>
        <taxon>Trionychia</taxon>
        <taxon>Trionychidae</taxon>
        <taxon>Pelodiscus</taxon>
    </lineage>
</organism>
<evidence type="ECO:0000313" key="6">
    <source>
        <dbReference type="Proteomes" id="UP000007267"/>
    </source>
</evidence>
<sequence length="868" mass="94274">EEDPELCVDMELLVDTLRSMDPSEIRNPLLPFRPSHASSRGKYAPLPPIDEHQVAPASQVALPESLAQLEEEEDEEEEEEEEEEIENPYLSKDEMPPAKEEPRKVYSWENRSPSGLFSANLLQGTALVTDFQEPKAGPTEDRPYSRLDSSILYGGFISSVLPPLKAAPAGGPGTGGAISLEDGKAPGIDQSTGQRPLLLGEAEQKTPSLPASVQPAAGERKSWPRRVSPIRAVLSGSGQAGAGGVSGAVGEGAEQASSWAQGQSPSPVLCSPSWVMYEKPRYHGRKCVLAEGDVEISNPWAAYRKDGEAPENTPFRIGSLKRVVRDYRLPEISLFSAENGEGTKVRFTGSSEDTRLCAKPLTASSIIVHSGLWLIYSKPFFDDDPYVLEPGGYPSLKAWGAKDPAVCSLHPITLGCPVVEKPGEPKAVIYELAGFQGHSCEVNQDIYDLNSLGPGMPPVGSLRILGGCWVGYEKEGFRGHQYLLEEGEYPDWQQWGGCSAALGSLRLIRTVRLASCGAWDRGQPGRRPPRRKPGCAAERHRPREPALPQLGKTVKQAPGSSPNPPPWGQTRAAGLQGRGEETVSETRLQTGQCPGPGADFTGVQPCMELTKNSPPVAARPRAGERPGARTARRRCVSVASHVAVSLEPRGAGAASRPALAQEPGAVRPPCGQRDAGGRSLASAAQALSPPSWGLCEQSNFRGRQWVLDCMEITNWLLYSGLQHVGSLYPIRQRRIHFRIANVGLQLLLCVPEAVEDMRAGRVEVSALAQQSSPVWYYEEGLIKNQQAAPTMSLQVIGQAGKGAKVVLWAESRVPRQAWRIDSFGRIWSQMFEGMILDVKGGRSYDRDHAVLWDVAEERPLQIWDIQVL</sequence>
<evidence type="ECO:0000256" key="3">
    <source>
        <dbReference type="SAM" id="MobiDB-lite"/>
    </source>
</evidence>
<dbReference type="Gene3D" id="2.60.20.10">
    <property type="entry name" value="Crystallins"/>
    <property type="match status" value="3"/>
</dbReference>
<reference evidence="5" key="3">
    <citation type="submission" date="2025-08" db="UniProtKB">
        <authorList>
            <consortium name="Ensembl"/>
        </authorList>
    </citation>
    <scope>IDENTIFICATION</scope>
</reference>
<dbReference type="GeneTree" id="ENSGT00940000157740"/>
<feature type="domain" description="Beta/gamma crystallin 'Greek key'" evidence="4">
    <location>
        <begin position="371"/>
        <end position="413"/>
    </location>
</feature>
<dbReference type="EMBL" id="AGCU01057596">
    <property type="status" value="NOT_ANNOTATED_CDS"/>
    <property type="molecule type" value="Genomic_DNA"/>
</dbReference>
<reference evidence="5" key="4">
    <citation type="submission" date="2025-09" db="UniProtKB">
        <authorList>
            <consortium name="Ensembl"/>
        </authorList>
    </citation>
    <scope>IDENTIFICATION</scope>
</reference>
<feature type="region of interest" description="Disordered" evidence="3">
    <location>
        <begin position="649"/>
        <end position="682"/>
    </location>
</feature>
<evidence type="ECO:0000259" key="4">
    <source>
        <dbReference type="PROSITE" id="PS50915"/>
    </source>
</evidence>
<dbReference type="EMBL" id="AGCU01057592">
    <property type="status" value="NOT_ANNOTATED_CDS"/>
    <property type="molecule type" value="Genomic_DNA"/>
</dbReference>
<dbReference type="SMART" id="SM00247">
    <property type="entry name" value="XTALbg"/>
    <property type="match status" value="2"/>
</dbReference>
<dbReference type="PROSITE" id="PS50915">
    <property type="entry name" value="CRYSTALLIN_BETA_GAMMA"/>
    <property type="match status" value="4"/>
</dbReference>
<evidence type="ECO:0000256" key="1">
    <source>
        <dbReference type="ARBA" id="ARBA00009646"/>
    </source>
</evidence>
<dbReference type="Ensembl" id="ENSPSIT00000011840.1">
    <property type="protein sequence ID" value="ENSPSIP00000011783.1"/>
    <property type="gene ID" value="ENSPSIG00000010549.1"/>
</dbReference>
<protein>
    <recommendedName>
        <fullName evidence="4">Beta/gamma crystallin 'Greek key' domain-containing protein</fullName>
    </recommendedName>
</protein>
<feature type="domain" description="Beta/gamma crystallin 'Greek key'" evidence="4">
    <location>
        <begin position="272"/>
        <end position="324"/>
    </location>
</feature>
<dbReference type="EMBL" id="AGCU01057590">
    <property type="status" value="NOT_ANNOTATED_CDS"/>
    <property type="molecule type" value="Genomic_DNA"/>
</dbReference>
<name>K7FUS3_PELSI</name>
<dbReference type="EMBL" id="AGCU01057595">
    <property type="status" value="NOT_ANNOTATED_CDS"/>
    <property type="molecule type" value="Genomic_DNA"/>
</dbReference>
<dbReference type="InterPro" id="IPR001064">
    <property type="entry name" value="Beta/gamma_crystallin"/>
</dbReference>
<dbReference type="EMBL" id="AGCU01057594">
    <property type="status" value="NOT_ANNOTATED_CDS"/>
    <property type="molecule type" value="Genomic_DNA"/>
</dbReference>
<feature type="compositionally biased region" description="Basic and acidic residues" evidence="3">
    <location>
        <begin position="91"/>
        <end position="106"/>
    </location>
</feature>
<feature type="domain" description="Beta/gamma crystallin 'Greek key'" evidence="4">
    <location>
        <begin position="467"/>
        <end position="509"/>
    </location>
</feature>
<dbReference type="InterPro" id="IPR011024">
    <property type="entry name" value="G_crystallin-like"/>
</dbReference>
<dbReference type="Pfam" id="PF00030">
    <property type="entry name" value="Crystall"/>
    <property type="match status" value="2"/>
</dbReference>
<dbReference type="HOGENOM" id="CLU_002147_0_0_1"/>
<accession>K7FUS3</accession>
<dbReference type="AlphaFoldDB" id="K7FUS3"/>
<dbReference type="InterPro" id="IPR050252">
    <property type="entry name" value="Beta/Gamma-Crystallin"/>
</dbReference>
<dbReference type="PROSITE" id="PS50231">
    <property type="entry name" value="RICIN_B_LECTIN"/>
    <property type="match status" value="1"/>
</dbReference>
<feature type="domain" description="Beta/gamma crystallin 'Greek key'" evidence="4">
    <location>
        <begin position="425"/>
        <end position="466"/>
    </location>
</feature>
<dbReference type="EMBL" id="AGCU01057589">
    <property type="status" value="NOT_ANNOTATED_CDS"/>
    <property type="molecule type" value="Genomic_DNA"/>
</dbReference>
<dbReference type="PANTHER" id="PTHR11818:SF50">
    <property type="entry name" value="BETA_GAMMA CRYSTALLIN DOMAIN-CONTAINING PROTEIN 2"/>
    <property type="match status" value="1"/>
</dbReference>
<dbReference type="Proteomes" id="UP000007267">
    <property type="component" value="Unassembled WGS sequence"/>
</dbReference>
<reference evidence="6" key="2">
    <citation type="journal article" date="2013" name="Nat. Genet.">
        <title>The draft genomes of soft-shell turtle and green sea turtle yield insights into the development and evolution of the turtle-specific body plan.</title>
        <authorList>
            <person name="Wang Z."/>
            <person name="Pascual-Anaya J."/>
            <person name="Zadissa A."/>
            <person name="Li W."/>
            <person name="Niimura Y."/>
            <person name="Huang Z."/>
            <person name="Li C."/>
            <person name="White S."/>
            <person name="Xiong Z."/>
            <person name="Fang D."/>
            <person name="Wang B."/>
            <person name="Ming Y."/>
            <person name="Chen Y."/>
            <person name="Zheng Y."/>
            <person name="Kuraku S."/>
            <person name="Pignatelli M."/>
            <person name="Herrero J."/>
            <person name="Beal K."/>
            <person name="Nozawa M."/>
            <person name="Li Q."/>
            <person name="Wang J."/>
            <person name="Zhang H."/>
            <person name="Yu L."/>
            <person name="Shigenobu S."/>
            <person name="Wang J."/>
            <person name="Liu J."/>
            <person name="Flicek P."/>
            <person name="Searle S."/>
            <person name="Wang J."/>
            <person name="Kuratani S."/>
            <person name="Yin Y."/>
            <person name="Aken B."/>
            <person name="Zhang G."/>
            <person name="Irie N."/>
        </authorList>
    </citation>
    <scope>NUCLEOTIDE SEQUENCE [LARGE SCALE GENOMIC DNA]</scope>
    <source>
        <strain evidence="6">Daiwa-1</strain>
    </source>
</reference>
<dbReference type="SUPFAM" id="SSF50370">
    <property type="entry name" value="Ricin B-like lectins"/>
    <property type="match status" value="1"/>
</dbReference>
<dbReference type="OMA" id="AYENTNF"/>
<comment type="similarity">
    <text evidence="1">Belongs to the beta/gamma-crystallin family.</text>
</comment>
<dbReference type="Gene3D" id="2.80.10.50">
    <property type="match status" value="1"/>
</dbReference>